<dbReference type="InterPro" id="IPR008271">
    <property type="entry name" value="Ser/Thr_kinase_AS"/>
</dbReference>
<gene>
    <name evidence="24" type="ORF">Dsin_022785</name>
</gene>
<comment type="similarity">
    <text evidence="17">Belongs to the protein kinase superfamily. Ser/Thr protein kinase family.</text>
</comment>
<dbReference type="Gene3D" id="3.50.4.10">
    <property type="entry name" value="Hepatocyte Growth Factor"/>
    <property type="match status" value="1"/>
</dbReference>
<evidence type="ECO:0000256" key="14">
    <source>
        <dbReference type="ARBA" id="ARBA00023180"/>
    </source>
</evidence>
<dbReference type="CDD" id="cd14066">
    <property type="entry name" value="STKc_IRAK"/>
    <property type="match status" value="1"/>
</dbReference>
<keyword evidence="9 17" id="KW-0067">ATP-binding</keyword>
<evidence type="ECO:0000259" key="23">
    <source>
        <dbReference type="PROSITE" id="PS50948"/>
    </source>
</evidence>
<accession>A0AAE0A2L1</accession>
<dbReference type="Gene3D" id="3.30.200.20">
    <property type="entry name" value="Phosphorylase Kinase, domain 1"/>
    <property type="match status" value="1"/>
</dbReference>
<evidence type="ECO:0000256" key="6">
    <source>
        <dbReference type="ARBA" id="ARBA00022729"/>
    </source>
</evidence>
<dbReference type="Proteomes" id="UP001281410">
    <property type="component" value="Unassembled WGS sequence"/>
</dbReference>
<evidence type="ECO:0000259" key="21">
    <source>
        <dbReference type="PROSITE" id="PS50011"/>
    </source>
</evidence>
<dbReference type="FunFam" id="2.90.10.10:FF:000004">
    <property type="entry name" value="G-type lectin S-receptor-like serine/threonine-protein kinase"/>
    <property type="match status" value="1"/>
</dbReference>
<evidence type="ECO:0000256" key="3">
    <source>
        <dbReference type="ARBA" id="ARBA00022553"/>
    </source>
</evidence>
<dbReference type="CDD" id="cd01098">
    <property type="entry name" value="PAN_AP_plant"/>
    <property type="match status" value="1"/>
</dbReference>
<dbReference type="Pfam" id="PF11883">
    <property type="entry name" value="DUF3403"/>
    <property type="match status" value="1"/>
</dbReference>
<evidence type="ECO:0000259" key="22">
    <source>
        <dbReference type="PROSITE" id="PS50927"/>
    </source>
</evidence>
<feature type="signal peptide" evidence="20">
    <location>
        <begin position="1"/>
        <end position="18"/>
    </location>
</feature>
<dbReference type="InterPro" id="IPR003609">
    <property type="entry name" value="Pan_app"/>
</dbReference>
<dbReference type="FunFam" id="3.30.200.20:FF:000195">
    <property type="entry name" value="G-type lectin S-receptor-like serine/threonine-protein kinase"/>
    <property type="match status" value="1"/>
</dbReference>
<dbReference type="Pfam" id="PF07714">
    <property type="entry name" value="PK_Tyr_Ser-Thr"/>
    <property type="match status" value="1"/>
</dbReference>
<comment type="catalytic activity">
    <reaction evidence="16 17">
        <text>L-seryl-[protein] + ATP = O-phospho-L-seryl-[protein] + ADP + H(+)</text>
        <dbReference type="Rhea" id="RHEA:17989"/>
        <dbReference type="Rhea" id="RHEA-COMP:9863"/>
        <dbReference type="Rhea" id="RHEA-COMP:11604"/>
        <dbReference type="ChEBI" id="CHEBI:15378"/>
        <dbReference type="ChEBI" id="CHEBI:29999"/>
        <dbReference type="ChEBI" id="CHEBI:30616"/>
        <dbReference type="ChEBI" id="CHEBI:83421"/>
        <dbReference type="ChEBI" id="CHEBI:456216"/>
        <dbReference type="EC" id="2.7.11.1"/>
    </reaction>
</comment>
<dbReference type="PIRSF" id="PIRSF000641">
    <property type="entry name" value="SRK"/>
    <property type="match status" value="1"/>
</dbReference>
<evidence type="ECO:0000256" key="5">
    <source>
        <dbReference type="ARBA" id="ARBA00022692"/>
    </source>
</evidence>
<keyword evidence="2 17" id="KW-0723">Serine/threonine-protein kinase</keyword>
<dbReference type="Pfam" id="PF00954">
    <property type="entry name" value="S_locus_glycop"/>
    <property type="match status" value="1"/>
</dbReference>
<dbReference type="PROSITE" id="PS50927">
    <property type="entry name" value="BULB_LECTIN"/>
    <property type="match status" value="1"/>
</dbReference>
<evidence type="ECO:0000313" key="25">
    <source>
        <dbReference type="Proteomes" id="UP001281410"/>
    </source>
</evidence>
<keyword evidence="25" id="KW-1185">Reference proteome</keyword>
<dbReference type="EMBL" id="JANJYJ010000007">
    <property type="protein sequence ID" value="KAK3199370.1"/>
    <property type="molecule type" value="Genomic_DNA"/>
</dbReference>
<dbReference type="FunFam" id="1.10.510.10:FF:000060">
    <property type="entry name" value="G-type lectin S-receptor-like serine/threonine-protein kinase"/>
    <property type="match status" value="1"/>
</dbReference>
<dbReference type="PROSITE" id="PS50948">
    <property type="entry name" value="PAN"/>
    <property type="match status" value="1"/>
</dbReference>
<dbReference type="PROSITE" id="PS00108">
    <property type="entry name" value="PROTEIN_KINASE_ST"/>
    <property type="match status" value="1"/>
</dbReference>
<feature type="chain" id="PRO_5041967304" description="Receptor-like serine/threonine-protein kinase" evidence="20">
    <location>
        <begin position="19"/>
        <end position="834"/>
    </location>
</feature>
<dbReference type="FunFam" id="3.50.4.10:FF:000002">
    <property type="entry name" value="G-type lectin S-receptor-like serine/threonine-protein kinase"/>
    <property type="match status" value="1"/>
</dbReference>
<evidence type="ECO:0000256" key="8">
    <source>
        <dbReference type="ARBA" id="ARBA00022777"/>
    </source>
</evidence>
<dbReference type="GO" id="GO:0004674">
    <property type="term" value="F:protein serine/threonine kinase activity"/>
    <property type="evidence" value="ECO:0007669"/>
    <property type="project" value="UniProtKB-KW"/>
</dbReference>
<feature type="compositionally biased region" description="Low complexity" evidence="18">
    <location>
        <begin position="811"/>
        <end position="822"/>
    </location>
</feature>
<dbReference type="InterPro" id="IPR000719">
    <property type="entry name" value="Prot_kinase_dom"/>
</dbReference>
<keyword evidence="8 17" id="KW-0418">Kinase</keyword>
<keyword evidence="14" id="KW-0325">Glycoprotein</keyword>
<dbReference type="GO" id="GO:0005524">
    <property type="term" value="F:ATP binding"/>
    <property type="evidence" value="ECO:0007669"/>
    <property type="project" value="UniProtKB-KW"/>
</dbReference>
<dbReference type="InterPro" id="IPR011009">
    <property type="entry name" value="Kinase-like_dom_sf"/>
</dbReference>
<feature type="transmembrane region" description="Helical" evidence="19">
    <location>
        <begin position="462"/>
        <end position="486"/>
    </location>
</feature>
<evidence type="ECO:0000256" key="9">
    <source>
        <dbReference type="ARBA" id="ARBA00022840"/>
    </source>
</evidence>
<keyword evidence="5 19" id="KW-0812">Transmembrane</keyword>
<dbReference type="InterPro" id="IPR001480">
    <property type="entry name" value="Bulb-type_lectin_dom"/>
</dbReference>
<evidence type="ECO:0000256" key="17">
    <source>
        <dbReference type="PIRNR" id="PIRNR000641"/>
    </source>
</evidence>
<dbReference type="SMART" id="SM00108">
    <property type="entry name" value="B_lectin"/>
    <property type="match status" value="1"/>
</dbReference>
<dbReference type="Gene3D" id="2.90.10.10">
    <property type="entry name" value="Bulb-type lectin domain"/>
    <property type="match status" value="1"/>
</dbReference>
<keyword evidence="4 17" id="KW-0808">Transferase</keyword>
<dbReference type="PANTHER" id="PTHR32444:SF183">
    <property type="entry name" value="APPLE DOMAIN-CONTAINING PROTEIN"/>
    <property type="match status" value="1"/>
</dbReference>
<comment type="caution">
    <text evidence="24">The sequence shown here is derived from an EMBL/GenBank/DDBJ whole genome shotgun (WGS) entry which is preliminary data.</text>
</comment>
<feature type="compositionally biased region" description="Polar residues" evidence="18">
    <location>
        <begin position="823"/>
        <end position="834"/>
    </location>
</feature>
<name>A0AAE0A2L1_9ROSI</name>
<dbReference type="SUPFAM" id="SSF51110">
    <property type="entry name" value="alpha-D-mannose-specific plant lectins"/>
    <property type="match status" value="1"/>
</dbReference>
<evidence type="ECO:0000256" key="15">
    <source>
        <dbReference type="ARBA" id="ARBA00047899"/>
    </source>
</evidence>
<keyword evidence="6 20" id="KW-0732">Signal</keyword>
<evidence type="ECO:0000256" key="16">
    <source>
        <dbReference type="ARBA" id="ARBA00048679"/>
    </source>
</evidence>
<comment type="subcellular location">
    <subcellularLocation>
        <location evidence="1">Membrane</location>
        <topology evidence="1">Single-pass type I membrane protein</topology>
    </subcellularLocation>
</comment>
<dbReference type="PROSITE" id="PS50011">
    <property type="entry name" value="PROTEIN_KINASE_DOM"/>
    <property type="match status" value="1"/>
</dbReference>
<dbReference type="GO" id="GO:0048544">
    <property type="term" value="P:recognition of pollen"/>
    <property type="evidence" value="ECO:0007669"/>
    <property type="project" value="InterPro"/>
</dbReference>
<feature type="domain" description="Bulb-type lectin" evidence="22">
    <location>
        <begin position="20"/>
        <end position="144"/>
    </location>
</feature>
<feature type="domain" description="Apple" evidence="23">
    <location>
        <begin position="362"/>
        <end position="443"/>
    </location>
</feature>
<dbReference type="InterPro" id="IPR036426">
    <property type="entry name" value="Bulb-type_lectin_dom_sf"/>
</dbReference>
<dbReference type="EC" id="2.7.11.1" evidence="17"/>
<evidence type="ECO:0000256" key="20">
    <source>
        <dbReference type="SAM" id="SignalP"/>
    </source>
</evidence>
<evidence type="ECO:0000256" key="4">
    <source>
        <dbReference type="ARBA" id="ARBA00022679"/>
    </source>
</evidence>
<protein>
    <recommendedName>
        <fullName evidence="17">Receptor-like serine/threonine-protein kinase</fullName>
        <ecNumber evidence="17">2.7.11.1</ecNumber>
    </recommendedName>
</protein>
<evidence type="ECO:0000256" key="10">
    <source>
        <dbReference type="ARBA" id="ARBA00022989"/>
    </source>
</evidence>
<dbReference type="InterPro" id="IPR001245">
    <property type="entry name" value="Ser-Thr/Tyr_kinase_cat_dom"/>
</dbReference>
<evidence type="ECO:0000256" key="2">
    <source>
        <dbReference type="ARBA" id="ARBA00022527"/>
    </source>
</evidence>
<dbReference type="AlphaFoldDB" id="A0AAE0A2L1"/>
<dbReference type="SUPFAM" id="SSF56112">
    <property type="entry name" value="Protein kinase-like (PK-like)"/>
    <property type="match status" value="1"/>
</dbReference>
<dbReference type="SMART" id="SM00473">
    <property type="entry name" value="PAN_AP"/>
    <property type="match status" value="1"/>
</dbReference>
<proteinExistence type="inferred from homology"/>
<evidence type="ECO:0000256" key="19">
    <source>
        <dbReference type="SAM" id="Phobius"/>
    </source>
</evidence>
<evidence type="ECO:0000256" key="7">
    <source>
        <dbReference type="ARBA" id="ARBA00022741"/>
    </source>
</evidence>
<dbReference type="GO" id="GO:0016020">
    <property type="term" value="C:membrane"/>
    <property type="evidence" value="ECO:0007669"/>
    <property type="project" value="UniProtKB-SubCell"/>
</dbReference>
<dbReference type="InterPro" id="IPR000858">
    <property type="entry name" value="S_locus_glycoprot_dom"/>
</dbReference>
<keyword evidence="12" id="KW-1015">Disulfide bond</keyword>
<dbReference type="SMART" id="SM00220">
    <property type="entry name" value="S_TKc"/>
    <property type="match status" value="1"/>
</dbReference>
<evidence type="ECO:0000256" key="1">
    <source>
        <dbReference type="ARBA" id="ARBA00004479"/>
    </source>
</evidence>
<dbReference type="Pfam" id="PF01453">
    <property type="entry name" value="B_lectin"/>
    <property type="match status" value="1"/>
</dbReference>
<keyword evidence="13" id="KW-0675">Receptor</keyword>
<evidence type="ECO:0000256" key="13">
    <source>
        <dbReference type="ARBA" id="ARBA00023170"/>
    </source>
</evidence>
<organism evidence="24 25">
    <name type="scientific">Dipteronia sinensis</name>
    <dbReference type="NCBI Taxonomy" id="43782"/>
    <lineage>
        <taxon>Eukaryota</taxon>
        <taxon>Viridiplantae</taxon>
        <taxon>Streptophyta</taxon>
        <taxon>Embryophyta</taxon>
        <taxon>Tracheophyta</taxon>
        <taxon>Spermatophyta</taxon>
        <taxon>Magnoliopsida</taxon>
        <taxon>eudicotyledons</taxon>
        <taxon>Gunneridae</taxon>
        <taxon>Pentapetalae</taxon>
        <taxon>rosids</taxon>
        <taxon>malvids</taxon>
        <taxon>Sapindales</taxon>
        <taxon>Sapindaceae</taxon>
        <taxon>Hippocastanoideae</taxon>
        <taxon>Acereae</taxon>
        <taxon>Dipteronia</taxon>
    </lineage>
</organism>
<reference evidence="24" key="1">
    <citation type="journal article" date="2023" name="Plant J.">
        <title>Genome sequences and population genomics provide insights into the demographic history, inbreeding, and mutation load of two 'living fossil' tree species of Dipteronia.</title>
        <authorList>
            <person name="Feng Y."/>
            <person name="Comes H.P."/>
            <person name="Chen J."/>
            <person name="Zhu S."/>
            <person name="Lu R."/>
            <person name="Zhang X."/>
            <person name="Li P."/>
            <person name="Qiu J."/>
            <person name="Olsen K.M."/>
            <person name="Qiu Y."/>
        </authorList>
    </citation>
    <scope>NUCLEOTIDE SEQUENCE</scope>
    <source>
        <strain evidence="24">NBL</strain>
    </source>
</reference>
<dbReference type="CDD" id="cd00028">
    <property type="entry name" value="B_lectin"/>
    <property type="match status" value="1"/>
</dbReference>
<keyword evidence="10 19" id="KW-1133">Transmembrane helix</keyword>
<evidence type="ECO:0000313" key="24">
    <source>
        <dbReference type="EMBL" id="KAK3199370.1"/>
    </source>
</evidence>
<keyword evidence="7 17" id="KW-0547">Nucleotide-binding</keyword>
<comment type="catalytic activity">
    <reaction evidence="15 17">
        <text>L-threonyl-[protein] + ATP = O-phospho-L-threonyl-[protein] + ADP + H(+)</text>
        <dbReference type="Rhea" id="RHEA:46608"/>
        <dbReference type="Rhea" id="RHEA-COMP:11060"/>
        <dbReference type="Rhea" id="RHEA-COMP:11605"/>
        <dbReference type="ChEBI" id="CHEBI:15378"/>
        <dbReference type="ChEBI" id="CHEBI:30013"/>
        <dbReference type="ChEBI" id="CHEBI:30616"/>
        <dbReference type="ChEBI" id="CHEBI:61977"/>
        <dbReference type="ChEBI" id="CHEBI:456216"/>
        <dbReference type="EC" id="2.7.11.1"/>
    </reaction>
</comment>
<evidence type="ECO:0000256" key="12">
    <source>
        <dbReference type="ARBA" id="ARBA00023157"/>
    </source>
</evidence>
<dbReference type="Gene3D" id="1.10.510.10">
    <property type="entry name" value="Transferase(Phosphotransferase) domain 1"/>
    <property type="match status" value="1"/>
</dbReference>
<keyword evidence="3" id="KW-0597">Phosphoprotein</keyword>
<dbReference type="InterPro" id="IPR024171">
    <property type="entry name" value="SRK-like_kinase"/>
</dbReference>
<dbReference type="InterPro" id="IPR021820">
    <property type="entry name" value="S-locus_recpt_kinase_C"/>
</dbReference>
<feature type="region of interest" description="Disordered" evidence="18">
    <location>
        <begin position="792"/>
        <end position="834"/>
    </location>
</feature>
<dbReference type="PANTHER" id="PTHR32444">
    <property type="entry name" value="BULB-TYPE LECTIN DOMAIN-CONTAINING PROTEIN"/>
    <property type="match status" value="1"/>
</dbReference>
<keyword evidence="11 19" id="KW-0472">Membrane</keyword>
<evidence type="ECO:0000256" key="11">
    <source>
        <dbReference type="ARBA" id="ARBA00023136"/>
    </source>
</evidence>
<dbReference type="Pfam" id="PF08276">
    <property type="entry name" value="PAN_2"/>
    <property type="match status" value="1"/>
</dbReference>
<sequence length="834" mass="93791">MLLVIYFLLFSFVRIAATTLDTIALGQFIRDGQIVVSAGEVFEMGFFSPGKLRSRYLGIWYKRDTTDRSVVWVANRDTPISDSSGVLSISGEGILVLMVNSSNDIVWSSSKASRAPQNPVAVLLDSGNLVLKDDHDDNDNNNPDKFLWQSFDYPSDTLLPRMKIGRNFVTGLDSFLSSWKSADDPSQGDFTLWIDPEGFPQMVLKMGNSTQIRLGSWNGLHFTGLPQLKPNPDNTLVFVLNEKEVYHKYEIRNSSLLVRLVLDPFGIVERFTWRYRTSSWAQINAVVLDGCDNYALCGSNAGCNISNTPQCECLTGFVPKSLGEWNQLDWSGGCVRRMPLNCKNGDGFLKYEAVKLPDTLNCKNGDGFLKYEAVKLPDTSYVWFNKSISLIECKKSCSNNCSCIAYASLDVREGGSGCLLWFRDLIDIRELAEGGQDLYIRMAVSELDNIEARRHPNKKKQVIIIVTCIISAIFGVLVFGWIVYMWKKKLRSQGSRKDDTELPIYDLNSVADATNNFSNKNMLGEGGFGPVYKGTLMDGQEIAVKRLSKCSGQGMEEFKNEVVLIAKLQHRNLVKLLGCCTEKDERMLIYEYMPNQSLDYFIFDITRREILDWSKCIQIIRGIARGLLYLHQDSRLRIIHRDLKASNVLLDNDMNPKISDFGLARSFGGDQTEAETNRVVGTYGYMSPEYTIDGIFSVKSDVYSFGVLVLEIISGKRNRGFCHSDHNLNLLGHAWRLWNEERAVELIDKSLDYSAASSEILRYIHVGLLCVQQGPEDRPNMSTVVLMLGSEGSLPQPKQPGFFSERNMPESDSSSSKHLSSSTNEVTISLLQPR</sequence>
<evidence type="ECO:0000256" key="18">
    <source>
        <dbReference type="SAM" id="MobiDB-lite"/>
    </source>
</evidence>
<feature type="domain" description="Protein kinase" evidence="21">
    <location>
        <begin position="517"/>
        <end position="802"/>
    </location>
</feature>